<comment type="caution">
    <text evidence="8">The sequence shown here is derived from an EMBL/GenBank/DDBJ whole genome shotgun (WGS) entry which is preliminary data.</text>
</comment>
<dbReference type="GO" id="GO:0046935">
    <property type="term" value="F:1-phosphatidylinositol-3-kinase regulator activity"/>
    <property type="evidence" value="ECO:0007669"/>
    <property type="project" value="TreeGrafter"/>
</dbReference>
<feature type="compositionally biased region" description="Low complexity" evidence="6">
    <location>
        <begin position="505"/>
        <end position="516"/>
    </location>
</feature>
<feature type="domain" description="SH2" evidence="7">
    <location>
        <begin position="398"/>
        <end position="492"/>
    </location>
</feature>
<evidence type="ECO:0000256" key="4">
    <source>
        <dbReference type="ARBA" id="ARBA00022999"/>
    </source>
</evidence>
<evidence type="ECO:0000313" key="8">
    <source>
        <dbReference type="EMBL" id="PWA21152.1"/>
    </source>
</evidence>
<evidence type="ECO:0000256" key="3">
    <source>
        <dbReference type="ARBA" id="ARBA00022737"/>
    </source>
</evidence>
<keyword evidence="9" id="KW-1185">Reference proteome</keyword>
<dbReference type="PRINTS" id="PR00401">
    <property type="entry name" value="SH2DOMAIN"/>
</dbReference>
<dbReference type="PANTHER" id="PTHR10155:SF10">
    <property type="entry name" value="PI3K21B, ISOFORM B"/>
    <property type="match status" value="1"/>
</dbReference>
<evidence type="ECO:0000313" key="9">
    <source>
        <dbReference type="Proteomes" id="UP000250572"/>
    </source>
</evidence>
<dbReference type="InterPro" id="IPR035020">
    <property type="entry name" value="PI3kinase_P85_cSH2"/>
</dbReference>
<dbReference type="EMBL" id="NHOQ01001911">
    <property type="protein sequence ID" value="PWA21152.1"/>
    <property type="molecule type" value="Genomic_DNA"/>
</dbReference>
<dbReference type="STRING" id="33528.ENSGAFP00000018609"/>
<dbReference type="InterPro" id="IPR035022">
    <property type="entry name" value="PI3kinase_P85_nSH2"/>
</dbReference>
<dbReference type="Pfam" id="PF16454">
    <property type="entry name" value="PI3K_P85_iSH2"/>
    <property type="match status" value="1"/>
</dbReference>
<dbReference type="Gene3D" id="3.30.505.10">
    <property type="entry name" value="SH2 domain"/>
    <property type="match status" value="2"/>
</dbReference>
<dbReference type="PROSITE" id="PS50001">
    <property type="entry name" value="SH2"/>
    <property type="match status" value="2"/>
</dbReference>
<sequence length="545" mass="61597">MYNTVWTAEKTGEDGDWRDVMMPYSTELIFYLEMDQPPALPPKPVKPRPSSSSSGVRGDDGDSLQEAEWYWGDISREEVNEKLRDTPDGTFLVRDASTKMQGDYTLTLRYAGAAQTSQSGLLWFWVRPGSPSALVLVPFRKGGNNKLIKIYHRDGKFGFSEPLTFSSVVELIGHYRHQSLAQYNSKLDVRLTYPVSRFQQDQLVKEDNIDAVGKKLQEYHSQYQEKSKEYDRLYEEFTKTCQEIQMKRTAIEAFNETIKIFEEQCQTQERCSQDCVERCSRCSGDKDKESILVNFNKLKSRLGEIHDSKVHLEQDLKTQATENRETDKKMNSLKPDLIQLRKIRDQHLVNQTFFSSSWLNHKGVRQKRINDWLGIQNDAAAEGGEEEESLPHYDEKSWFVGDVSRTQAEELLDGKPDGAFLIRESSKKGCYACSVVASGAVKHCVIYSTPRGFGFAEPYFLYGSLKELVLHYRLTSLVQHNDALNVRLAHPVHAPEVNEKRRNVSGSTPTRSTPSGNIGAAGRHVGGGATGLGLIRSTGGVLSKA</sequence>
<dbReference type="AlphaFoldDB" id="A0A315VCT8"/>
<dbReference type="SUPFAM" id="SSF55550">
    <property type="entry name" value="SH2 domain"/>
    <property type="match status" value="2"/>
</dbReference>
<dbReference type="PANTHER" id="PTHR10155">
    <property type="entry name" value="PHOSPHATIDYLINOSITOL 3-KINASE REGULATORY SUBUNIT"/>
    <property type="match status" value="1"/>
</dbReference>
<dbReference type="InterPro" id="IPR032498">
    <property type="entry name" value="PI3K_P85_iSH2"/>
</dbReference>
<dbReference type="GO" id="GO:0046854">
    <property type="term" value="P:phosphatidylinositol phosphate biosynthetic process"/>
    <property type="evidence" value="ECO:0007669"/>
    <property type="project" value="TreeGrafter"/>
</dbReference>
<keyword evidence="4 5" id="KW-0727">SH2 domain</keyword>
<organism evidence="8 9">
    <name type="scientific">Gambusia affinis</name>
    <name type="common">Western mosquitofish</name>
    <name type="synonym">Heterandria affinis</name>
    <dbReference type="NCBI Taxonomy" id="33528"/>
    <lineage>
        <taxon>Eukaryota</taxon>
        <taxon>Metazoa</taxon>
        <taxon>Chordata</taxon>
        <taxon>Craniata</taxon>
        <taxon>Vertebrata</taxon>
        <taxon>Euteleostomi</taxon>
        <taxon>Actinopterygii</taxon>
        <taxon>Neopterygii</taxon>
        <taxon>Teleostei</taxon>
        <taxon>Neoteleostei</taxon>
        <taxon>Acanthomorphata</taxon>
        <taxon>Ovalentaria</taxon>
        <taxon>Atherinomorphae</taxon>
        <taxon>Cyprinodontiformes</taxon>
        <taxon>Poeciliidae</taxon>
        <taxon>Poeciliinae</taxon>
        <taxon>Gambusia</taxon>
    </lineage>
</organism>
<name>A0A315VCT8_GAMAF</name>
<dbReference type="FunFam" id="1.10.287.1490:FF:000001">
    <property type="entry name" value="Putative phosphatidylinositol 3-kinase regulatory subunit alpha"/>
    <property type="match status" value="1"/>
</dbReference>
<dbReference type="Proteomes" id="UP000250572">
    <property type="component" value="Unassembled WGS sequence"/>
</dbReference>
<dbReference type="InterPro" id="IPR000980">
    <property type="entry name" value="SH2"/>
</dbReference>
<dbReference type="GO" id="GO:0005942">
    <property type="term" value="C:phosphatidylinositol 3-kinase complex"/>
    <property type="evidence" value="ECO:0007669"/>
    <property type="project" value="TreeGrafter"/>
</dbReference>
<proteinExistence type="inferred from homology"/>
<dbReference type="Gene3D" id="1.10.287.1490">
    <property type="match status" value="1"/>
</dbReference>
<feature type="region of interest" description="Disordered" evidence="6">
    <location>
        <begin position="495"/>
        <end position="524"/>
    </location>
</feature>
<comment type="similarity">
    <text evidence="1">Belongs to the PI3K p85 subunit family.</text>
</comment>
<protein>
    <recommendedName>
        <fullName evidence="7">SH2 domain-containing protein</fullName>
    </recommendedName>
</protein>
<gene>
    <name evidence="8" type="ORF">CCH79_00009585</name>
</gene>
<dbReference type="InterPro" id="IPR036860">
    <property type="entry name" value="SH2_dom_sf"/>
</dbReference>
<reference evidence="8 9" key="1">
    <citation type="journal article" date="2018" name="G3 (Bethesda)">
        <title>A High-Quality Reference Genome for the Invasive Mosquitofish Gambusia affinis Using a Chicago Library.</title>
        <authorList>
            <person name="Hoffberg S.L."/>
            <person name="Troendle N.J."/>
            <person name="Glenn T.C."/>
            <person name="Mahmud O."/>
            <person name="Louha S."/>
            <person name="Chalopin D."/>
            <person name="Bennetzen J.L."/>
            <person name="Mauricio R."/>
        </authorList>
    </citation>
    <scope>NUCLEOTIDE SEQUENCE [LARGE SCALE GENOMIC DNA]</scope>
    <source>
        <strain evidence="8">NE01/NJP1002.9</strain>
        <tissue evidence="8">Muscle</tissue>
    </source>
</reference>
<feature type="domain" description="SH2" evidence="7">
    <location>
        <begin position="69"/>
        <end position="195"/>
    </location>
</feature>
<feature type="region of interest" description="Disordered" evidence="6">
    <location>
        <begin position="39"/>
        <end position="63"/>
    </location>
</feature>
<accession>A0A315VCT8</accession>
<evidence type="ECO:0000259" key="7">
    <source>
        <dbReference type="PROSITE" id="PS50001"/>
    </source>
</evidence>
<evidence type="ECO:0000256" key="6">
    <source>
        <dbReference type="SAM" id="MobiDB-lite"/>
    </source>
</evidence>
<keyword evidence="3" id="KW-0677">Repeat</keyword>
<dbReference type="SMART" id="SM00252">
    <property type="entry name" value="SH2"/>
    <property type="match status" value="2"/>
</dbReference>
<evidence type="ECO:0000256" key="2">
    <source>
        <dbReference type="ARBA" id="ARBA00022553"/>
    </source>
</evidence>
<keyword evidence="2" id="KW-0597">Phosphoprotein</keyword>
<dbReference type="Pfam" id="PF00017">
    <property type="entry name" value="SH2"/>
    <property type="match status" value="2"/>
</dbReference>
<evidence type="ECO:0000256" key="1">
    <source>
        <dbReference type="ARBA" id="ARBA00009442"/>
    </source>
</evidence>
<evidence type="ECO:0000256" key="5">
    <source>
        <dbReference type="PROSITE-ProRule" id="PRU00191"/>
    </source>
</evidence>
<dbReference type="CDD" id="cd09930">
    <property type="entry name" value="SH2_cSH2_p85_like"/>
    <property type="match status" value="1"/>
</dbReference>
<dbReference type="CDD" id="cd09942">
    <property type="entry name" value="SH2_nSH2_p85_like"/>
    <property type="match status" value="1"/>
</dbReference>
<dbReference type="GO" id="GO:0008286">
    <property type="term" value="P:insulin receptor signaling pathway"/>
    <property type="evidence" value="ECO:0007669"/>
    <property type="project" value="TreeGrafter"/>
</dbReference>
<dbReference type="FunFam" id="3.30.505.10:FF:000006">
    <property type="entry name" value="Phosphatidylinositol 3-kinase regulatory subunit alpha"/>
    <property type="match status" value="1"/>
</dbReference>